<reference evidence="2" key="1">
    <citation type="submission" date="2021-01" db="EMBL/GenBank/DDBJ databases">
        <title>A chromosome-scale assembly of European eel, Anguilla anguilla.</title>
        <authorList>
            <person name="Henkel C."/>
            <person name="Jong-Raadsen S.A."/>
            <person name="Dufour S."/>
            <person name="Weltzien F.-A."/>
            <person name="Palstra A.P."/>
            <person name="Pelster B."/>
            <person name="Spaink H.P."/>
            <person name="Van Den Thillart G.E."/>
            <person name="Jansen H."/>
            <person name="Zahm M."/>
            <person name="Klopp C."/>
            <person name="Cedric C."/>
            <person name="Louis A."/>
            <person name="Berthelot C."/>
            <person name="Parey E."/>
            <person name="Roest Crollius H."/>
            <person name="Montfort J."/>
            <person name="Robinson-Rechavi M."/>
            <person name="Bucao C."/>
            <person name="Bouchez O."/>
            <person name="Gislard M."/>
            <person name="Lluch J."/>
            <person name="Milhes M."/>
            <person name="Lampietro C."/>
            <person name="Lopez Roques C."/>
            <person name="Donnadieu C."/>
            <person name="Braasch I."/>
            <person name="Desvignes T."/>
            <person name="Postlethwait J."/>
            <person name="Bobe J."/>
            <person name="Guiguen Y."/>
            <person name="Dirks R."/>
        </authorList>
    </citation>
    <scope>NUCLEOTIDE SEQUENCE</scope>
    <source>
        <strain evidence="2">Tag_6206</strain>
        <tissue evidence="2">Liver</tissue>
    </source>
</reference>
<dbReference type="InterPro" id="IPR029337">
    <property type="entry name" value="INSYN2"/>
</dbReference>
<evidence type="ECO:0000313" key="2">
    <source>
        <dbReference type="EMBL" id="KAG5853161.1"/>
    </source>
</evidence>
<gene>
    <name evidence="2" type="ORF">ANANG_G00070130</name>
</gene>
<feature type="region of interest" description="Disordered" evidence="1">
    <location>
        <begin position="1"/>
        <end position="41"/>
    </location>
</feature>
<feature type="region of interest" description="Disordered" evidence="1">
    <location>
        <begin position="261"/>
        <end position="326"/>
    </location>
</feature>
<feature type="region of interest" description="Disordered" evidence="1">
    <location>
        <begin position="63"/>
        <end position="86"/>
    </location>
</feature>
<dbReference type="Pfam" id="PF15265">
    <property type="entry name" value="FAM196"/>
    <property type="match status" value="1"/>
</dbReference>
<dbReference type="AlphaFoldDB" id="A0A9D3MSJ7"/>
<feature type="compositionally biased region" description="Polar residues" evidence="1">
    <location>
        <begin position="346"/>
        <end position="355"/>
    </location>
</feature>
<proteinExistence type="predicted"/>
<organism evidence="2 3">
    <name type="scientific">Anguilla anguilla</name>
    <name type="common">European freshwater eel</name>
    <name type="synonym">Muraena anguilla</name>
    <dbReference type="NCBI Taxonomy" id="7936"/>
    <lineage>
        <taxon>Eukaryota</taxon>
        <taxon>Metazoa</taxon>
        <taxon>Chordata</taxon>
        <taxon>Craniata</taxon>
        <taxon>Vertebrata</taxon>
        <taxon>Euteleostomi</taxon>
        <taxon>Actinopterygii</taxon>
        <taxon>Neopterygii</taxon>
        <taxon>Teleostei</taxon>
        <taxon>Anguilliformes</taxon>
        <taxon>Anguillidae</taxon>
        <taxon>Anguilla</taxon>
    </lineage>
</organism>
<feature type="region of interest" description="Disordered" evidence="1">
    <location>
        <begin position="341"/>
        <end position="411"/>
    </location>
</feature>
<evidence type="ECO:0008006" key="4">
    <source>
        <dbReference type="Google" id="ProtNLM"/>
    </source>
</evidence>
<name>A0A9D3MSJ7_ANGAN</name>
<evidence type="ECO:0000256" key="1">
    <source>
        <dbReference type="SAM" id="MobiDB-lite"/>
    </source>
</evidence>
<feature type="compositionally biased region" description="Pro residues" evidence="1">
    <location>
        <begin position="356"/>
        <end position="366"/>
    </location>
</feature>
<evidence type="ECO:0000313" key="3">
    <source>
        <dbReference type="Proteomes" id="UP001044222"/>
    </source>
</evidence>
<feature type="compositionally biased region" description="Polar residues" evidence="1">
    <location>
        <begin position="142"/>
        <end position="157"/>
    </location>
</feature>
<comment type="caution">
    <text evidence="2">The sequence shown here is derived from an EMBL/GenBank/DDBJ whole genome shotgun (WGS) entry which is preliminary data.</text>
</comment>
<dbReference type="EMBL" id="JAFIRN010000003">
    <property type="protein sequence ID" value="KAG5853161.1"/>
    <property type="molecule type" value="Genomic_DNA"/>
</dbReference>
<dbReference type="PANTHER" id="PTHR28682">
    <property type="entry name" value="INHIBITORY SYNAPTIC FACTOR 2A-RELATED"/>
    <property type="match status" value="1"/>
</dbReference>
<dbReference type="PANTHER" id="PTHR28682:SF2">
    <property type="entry name" value="PROTEIN INSYN2B"/>
    <property type="match status" value="1"/>
</dbReference>
<dbReference type="Proteomes" id="UP001044222">
    <property type="component" value="Unassembled WGS sequence"/>
</dbReference>
<keyword evidence="3" id="KW-1185">Reference proteome</keyword>
<accession>A0A9D3MSJ7</accession>
<sequence length="536" mass="57768">MGRRATDTTNPVPELGIPLTRGRSWKTGESDRVGGVSSQKWGPLCNVGVQTSPQLRALVSLKRRKQPGQSEHGASLPGAQEGHGRIKPEITRAVHTGRLTSCDTGTAVTKEISQNAANSISQGLGQGDVGGEVYCHVKVKRTSPNQSGGRTSSQPTGKRNIRYVNGSVVAPEVVGGVCSEDTEGAEPGQSRTLLEKTMSLREQACTQVGGRSGSMESQPSPRPCRMTPRICTHCGRKQQPQAPPCMAPACRRRAAQLRGSMTLPAPSSKNGTRSEEAKFPPAAPIHTLPKATPPGCATHAEPKPTLPDLPTHTQHKHASPDNSTYTEPAIIAYDQPTYAEPKLASSDHSTNTDPVPSQPTIPPDPQTPAQKHSSLQSEYSHAPSAKTFPPDYHPHHTGLPPSPSPKCNGVPKGLQDRLLTVEESLLSNQEKIKVLLNVIQDLERSRALSEGRRSYRTGQDLNNCTTCQKTACIIYSVEHDFRQQEGRFQGVLDTLEGEYDTPLPALPPPHAHPPTLRTKLRNCARNASGGYKDTFK</sequence>
<protein>
    <recommendedName>
        <fullName evidence="4">Protein FAM196B</fullName>
    </recommendedName>
</protein>
<feature type="compositionally biased region" description="Polar residues" evidence="1">
    <location>
        <begin position="367"/>
        <end position="379"/>
    </location>
</feature>
<feature type="region of interest" description="Disordered" evidence="1">
    <location>
        <begin position="139"/>
        <end position="160"/>
    </location>
</feature>